<keyword evidence="9" id="KW-0931">ER-Golgi transport</keyword>
<comment type="function">
    <text evidence="9">Involved in transport from the ER to the Golgi apparatus as well as in intra-Golgi transport. It belongs to a super-family of proteins called t-SNAREs or soluble NSF (N-ethylmaleimide-sensitive factor) attachment protein receptor.</text>
</comment>
<feature type="transmembrane region" description="Helical" evidence="10">
    <location>
        <begin position="208"/>
        <end position="225"/>
    </location>
</feature>
<evidence type="ECO:0000256" key="7">
    <source>
        <dbReference type="ARBA" id="ARBA00023034"/>
    </source>
</evidence>
<dbReference type="OrthoDB" id="422156at2759"/>
<dbReference type="PANTHER" id="PTHR21094:SF2">
    <property type="entry name" value="GOLGI SNAP RECEPTOR COMPLEX MEMBER 1"/>
    <property type="match status" value="1"/>
</dbReference>
<dbReference type="GO" id="GO:0005484">
    <property type="term" value="F:SNAP receptor activity"/>
    <property type="evidence" value="ECO:0007669"/>
    <property type="project" value="TreeGrafter"/>
</dbReference>
<dbReference type="GO" id="GO:0031201">
    <property type="term" value="C:SNARE complex"/>
    <property type="evidence" value="ECO:0007669"/>
    <property type="project" value="TreeGrafter"/>
</dbReference>
<evidence type="ECO:0000256" key="4">
    <source>
        <dbReference type="ARBA" id="ARBA00022692"/>
    </source>
</evidence>
<dbReference type="InterPro" id="IPR023601">
    <property type="entry name" value="Golgi_SNAP_su1"/>
</dbReference>
<dbReference type="AlphaFoldDB" id="A0A6G1HYH1"/>
<evidence type="ECO:0000256" key="6">
    <source>
        <dbReference type="ARBA" id="ARBA00022989"/>
    </source>
</evidence>
<dbReference type="GO" id="GO:0006906">
    <property type="term" value="P:vesicle fusion"/>
    <property type="evidence" value="ECO:0007669"/>
    <property type="project" value="TreeGrafter"/>
</dbReference>
<keyword evidence="3 9" id="KW-0813">Transport</keyword>
<sequence>MASTTGGWPQLRQQARSLETQTENLFHVYSQYASSTTLPPNPSEEQLRLETQLTSLLDRRDTVVSQLTRLVDSEAALTASALKQNNLSRHREILSQHRVEFDRLKSTIADARKKANLLHSVRSDIESYRMANPAQEEADYMLDERTRIERSHGMADNVLSQAYAVNENFNLQRESLASINRRITQAANQVPGLNSLITRIGSKRRRDGIILAVFIAFCFLMLLYFR</sequence>
<keyword evidence="4 10" id="KW-0812">Transmembrane</keyword>
<dbReference type="EMBL" id="ML996693">
    <property type="protein sequence ID" value="KAF2401098.1"/>
    <property type="molecule type" value="Genomic_DNA"/>
</dbReference>
<dbReference type="Pfam" id="PF12352">
    <property type="entry name" value="V-SNARE_C"/>
    <property type="match status" value="1"/>
</dbReference>
<keyword evidence="5 9" id="KW-0653">Protein transport</keyword>
<reference evidence="11" key="1">
    <citation type="journal article" date="2020" name="Stud. Mycol.">
        <title>101 Dothideomycetes genomes: a test case for predicting lifestyles and emergence of pathogens.</title>
        <authorList>
            <person name="Haridas S."/>
            <person name="Albert R."/>
            <person name="Binder M."/>
            <person name="Bloem J."/>
            <person name="Labutti K."/>
            <person name="Salamov A."/>
            <person name="Andreopoulos B."/>
            <person name="Baker S."/>
            <person name="Barry K."/>
            <person name="Bills G."/>
            <person name="Bluhm B."/>
            <person name="Cannon C."/>
            <person name="Castanera R."/>
            <person name="Culley D."/>
            <person name="Daum C."/>
            <person name="Ezra D."/>
            <person name="Gonzalez J."/>
            <person name="Henrissat B."/>
            <person name="Kuo A."/>
            <person name="Liang C."/>
            <person name="Lipzen A."/>
            <person name="Lutzoni F."/>
            <person name="Magnuson J."/>
            <person name="Mondo S."/>
            <person name="Nolan M."/>
            <person name="Ohm R."/>
            <person name="Pangilinan J."/>
            <person name="Park H.-J."/>
            <person name="Ramirez L."/>
            <person name="Alfaro M."/>
            <person name="Sun H."/>
            <person name="Tritt A."/>
            <person name="Yoshinaga Y."/>
            <person name="Zwiers L.-H."/>
            <person name="Turgeon B."/>
            <person name="Goodwin S."/>
            <person name="Spatafora J."/>
            <person name="Crous P."/>
            <person name="Grigoriev I."/>
        </authorList>
    </citation>
    <scope>NUCLEOTIDE SEQUENCE</scope>
    <source>
        <strain evidence="11">CBS 262.69</strain>
    </source>
</reference>
<evidence type="ECO:0000256" key="1">
    <source>
        <dbReference type="ARBA" id="ARBA00004409"/>
    </source>
</evidence>
<dbReference type="PANTHER" id="PTHR21094">
    <property type="entry name" value="GOS-28 SNARE- RELATED"/>
    <property type="match status" value="1"/>
</dbReference>
<keyword evidence="7 9" id="KW-0333">Golgi apparatus</keyword>
<evidence type="ECO:0000256" key="8">
    <source>
        <dbReference type="ARBA" id="ARBA00023136"/>
    </source>
</evidence>
<protein>
    <recommendedName>
        <fullName evidence="9">Golgi SNAP receptor complex member 1</fullName>
    </recommendedName>
</protein>
<comment type="subunit">
    <text evidence="9">Component of several multiprotein Golgi SNARE complexes.</text>
</comment>
<dbReference type="GO" id="GO:0048219">
    <property type="term" value="P:inter-Golgi cisterna vesicle-mediated transport"/>
    <property type="evidence" value="ECO:0007669"/>
    <property type="project" value="TreeGrafter"/>
</dbReference>
<organism evidence="11 12">
    <name type="scientific">Trichodelitschia bisporula</name>
    <dbReference type="NCBI Taxonomy" id="703511"/>
    <lineage>
        <taxon>Eukaryota</taxon>
        <taxon>Fungi</taxon>
        <taxon>Dikarya</taxon>
        <taxon>Ascomycota</taxon>
        <taxon>Pezizomycotina</taxon>
        <taxon>Dothideomycetes</taxon>
        <taxon>Dothideomycetes incertae sedis</taxon>
        <taxon>Phaeotrichales</taxon>
        <taxon>Phaeotrichaceae</taxon>
        <taxon>Trichodelitschia</taxon>
    </lineage>
</organism>
<dbReference type="GO" id="GO:0000139">
    <property type="term" value="C:Golgi membrane"/>
    <property type="evidence" value="ECO:0007669"/>
    <property type="project" value="UniProtKB-SubCell"/>
</dbReference>
<evidence type="ECO:0000256" key="2">
    <source>
        <dbReference type="ARBA" id="ARBA00008473"/>
    </source>
</evidence>
<keyword evidence="8 9" id="KW-0472">Membrane</keyword>
<dbReference type="GO" id="GO:0006888">
    <property type="term" value="P:endoplasmic reticulum to Golgi vesicle-mediated transport"/>
    <property type="evidence" value="ECO:0007669"/>
    <property type="project" value="InterPro"/>
</dbReference>
<dbReference type="Proteomes" id="UP000799640">
    <property type="component" value="Unassembled WGS sequence"/>
</dbReference>
<evidence type="ECO:0000256" key="10">
    <source>
        <dbReference type="SAM" id="Phobius"/>
    </source>
</evidence>
<evidence type="ECO:0000256" key="5">
    <source>
        <dbReference type="ARBA" id="ARBA00022927"/>
    </source>
</evidence>
<comment type="subcellular location">
    <subcellularLocation>
        <location evidence="1">Golgi apparatus membrane</location>
        <topology evidence="1">Single-pass type IV membrane protein</topology>
    </subcellularLocation>
</comment>
<dbReference type="GO" id="GO:0005797">
    <property type="term" value="C:Golgi medial cisterna"/>
    <property type="evidence" value="ECO:0007669"/>
    <property type="project" value="TreeGrafter"/>
</dbReference>
<accession>A0A6G1HYH1</accession>
<evidence type="ECO:0000313" key="11">
    <source>
        <dbReference type="EMBL" id="KAF2401098.1"/>
    </source>
</evidence>
<dbReference type="GO" id="GO:0005801">
    <property type="term" value="C:cis-Golgi network"/>
    <property type="evidence" value="ECO:0007669"/>
    <property type="project" value="InterPro"/>
</dbReference>
<evidence type="ECO:0000256" key="9">
    <source>
        <dbReference type="PIRNR" id="PIRNR027109"/>
    </source>
</evidence>
<evidence type="ECO:0000313" key="12">
    <source>
        <dbReference type="Proteomes" id="UP000799640"/>
    </source>
</evidence>
<proteinExistence type="inferred from homology"/>
<keyword evidence="12" id="KW-1185">Reference proteome</keyword>
<name>A0A6G1HYH1_9PEZI</name>
<dbReference type="PIRSF" id="PIRSF027109">
    <property type="entry name" value="Golgi_SNARE"/>
    <property type="match status" value="1"/>
</dbReference>
<evidence type="ECO:0000256" key="3">
    <source>
        <dbReference type="ARBA" id="ARBA00022448"/>
    </source>
</evidence>
<comment type="similarity">
    <text evidence="2 9">Belongs to the GOSR1 family.</text>
</comment>
<gene>
    <name evidence="11" type="ORF">EJ06DRAFT_376566</name>
</gene>
<keyword evidence="6 10" id="KW-1133">Transmembrane helix</keyword>
<dbReference type="GO" id="GO:0015031">
    <property type="term" value="P:protein transport"/>
    <property type="evidence" value="ECO:0007669"/>
    <property type="project" value="UniProtKB-KW"/>
</dbReference>